<dbReference type="PANTHER" id="PTHR10859:SF91">
    <property type="entry name" value="DOLICHYL-PHOSPHATE BETA-GLUCOSYLTRANSFERASE"/>
    <property type="match status" value="1"/>
</dbReference>
<accession>A0A917YTP0</accession>
<dbReference type="Proteomes" id="UP000606935">
    <property type="component" value="Unassembled WGS sequence"/>
</dbReference>
<evidence type="ECO:0000313" key="2">
    <source>
        <dbReference type="EMBL" id="GGO65917.1"/>
    </source>
</evidence>
<sequence>MKLCALIPSYNHHTKLGTITERLFALHLPVILVDDASGPEASAAMRALAQDSRITLVRHEHNQGKGGAVMSGMQEAIRQGYTHALQVDADGQHDLASIPELLAKARQYPNAVISGKPEYDDSIPKGRKYGRYITHFWVWVETLSFAIEDAMCGLRVYPLTACQSLMGKQRLGKRMDFDIEILVRLYWLGTPSYFVVTPVHYPQDGLSHFQPFKDNVRISWLHTRLFFGMLVRLPVLLARKYSL</sequence>
<dbReference type="RefSeq" id="WP_188690840.1">
    <property type="nucleotide sequence ID" value="NZ_BMLS01000001.1"/>
</dbReference>
<dbReference type="SUPFAM" id="SSF53448">
    <property type="entry name" value="Nucleotide-diphospho-sugar transferases"/>
    <property type="match status" value="1"/>
</dbReference>
<comment type="caution">
    <text evidence="2">The sequence shown here is derived from an EMBL/GenBank/DDBJ whole genome shotgun (WGS) entry which is preliminary data.</text>
</comment>
<feature type="domain" description="Glycosyltransferase 2-like" evidence="1">
    <location>
        <begin position="5"/>
        <end position="129"/>
    </location>
</feature>
<evidence type="ECO:0000259" key="1">
    <source>
        <dbReference type="Pfam" id="PF00535"/>
    </source>
</evidence>
<organism evidence="2 3">
    <name type="scientific">Bowmanella pacifica</name>
    <dbReference type="NCBI Taxonomy" id="502051"/>
    <lineage>
        <taxon>Bacteria</taxon>
        <taxon>Pseudomonadati</taxon>
        <taxon>Pseudomonadota</taxon>
        <taxon>Gammaproteobacteria</taxon>
        <taxon>Alteromonadales</taxon>
        <taxon>Alteromonadaceae</taxon>
        <taxon>Bowmanella</taxon>
    </lineage>
</organism>
<reference evidence="2" key="1">
    <citation type="journal article" date="2014" name="Int. J. Syst. Evol. Microbiol.">
        <title>Complete genome sequence of Corynebacterium casei LMG S-19264T (=DSM 44701T), isolated from a smear-ripened cheese.</title>
        <authorList>
            <consortium name="US DOE Joint Genome Institute (JGI-PGF)"/>
            <person name="Walter F."/>
            <person name="Albersmeier A."/>
            <person name="Kalinowski J."/>
            <person name="Ruckert C."/>
        </authorList>
    </citation>
    <scope>NUCLEOTIDE SEQUENCE</scope>
    <source>
        <strain evidence="2">CGMCC 1.7086</strain>
    </source>
</reference>
<dbReference type="Pfam" id="PF00535">
    <property type="entry name" value="Glycos_transf_2"/>
    <property type="match status" value="1"/>
</dbReference>
<evidence type="ECO:0000313" key="3">
    <source>
        <dbReference type="Proteomes" id="UP000606935"/>
    </source>
</evidence>
<protein>
    <recommendedName>
        <fullName evidence="1">Glycosyltransferase 2-like domain-containing protein</fullName>
    </recommendedName>
</protein>
<dbReference type="GO" id="GO:0006487">
    <property type="term" value="P:protein N-linked glycosylation"/>
    <property type="evidence" value="ECO:0007669"/>
    <property type="project" value="TreeGrafter"/>
</dbReference>
<dbReference type="InterPro" id="IPR029044">
    <property type="entry name" value="Nucleotide-diphossugar_trans"/>
</dbReference>
<dbReference type="InterPro" id="IPR001173">
    <property type="entry name" value="Glyco_trans_2-like"/>
</dbReference>
<name>A0A917YTP0_9ALTE</name>
<dbReference type="Gene3D" id="3.90.550.10">
    <property type="entry name" value="Spore Coat Polysaccharide Biosynthesis Protein SpsA, Chain A"/>
    <property type="match status" value="1"/>
</dbReference>
<dbReference type="CDD" id="cd04179">
    <property type="entry name" value="DPM_DPG-synthase_like"/>
    <property type="match status" value="1"/>
</dbReference>
<dbReference type="PANTHER" id="PTHR10859">
    <property type="entry name" value="GLYCOSYL TRANSFERASE"/>
    <property type="match status" value="1"/>
</dbReference>
<gene>
    <name evidence="2" type="ORF">GCM10010982_08880</name>
</gene>
<keyword evidence="3" id="KW-1185">Reference proteome</keyword>
<dbReference type="EMBL" id="BMLS01000001">
    <property type="protein sequence ID" value="GGO65917.1"/>
    <property type="molecule type" value="Genomic_DNA"/>
</dbReference>
<dbReference type="AlphaFoldDB" id="A0A917YTP0"/>
<proteinExistence type="predicted"/>
<reference evidence="2" key="2">
    <citation type="submission" date="2020-09" db="EMBL/GenBank/DDBJ databases">
        <authorList>
            <person name="Sun Q."/>
            <person name="Zhou Y."/>
        </authorList>
    </citation>
    <scope>NUCLEOTIDE SEQUENCE</scope>
    <source>
        <strain evidence="2">CGMCC 1.7086</strain>
    </source>
</reference>